<evidence type="ECO:0000256" key="1">
    <source>
        <dbReference type="SAM" id="MobiDB-lite"/>
    </source>
</evidence>
<accession>A0AAV1IC53</accession>
<name>A0AAV1IC53_9CHLO</name>
<feature type="compositionally biased region" description="Low complexity" evidence="1">
    <location>
        <begin position="65"/>
        <end position="74"/>
    </location>
</feature>
<feature type="compositionally biased region" description="Basic and acidic residues" evidence="1">
    <location>
        <begin position="1"/>
        <end position="22"/>
    </location>
</feature>
<comment type="caution">
    <text evidence="2">The sequence shown here is derived from an EMBL/GenBank/DDBJ whole genome shotgun (WGS) entry which is preliminary data.</text>
</comment>
<feature type="region of interest" description="Disordered" evidence="1">
    <location>
        <begin position="153"/>
        <end position="174"/>
    </location>
</feature>
<sequence>MPEEEALHENVDAKEEGSRSQGEDEEGAEQDGANISGTTTSDSGSEPDQGADGGPGTGSQRRPEPGAASAPAARVPVSNRHLKGVLVLNKRPWMVKLPDGRKVSPSEYERLAGSLRKNWKSSTHVIQADGKVGANVGLWLDAQGILHRSMAAKAQRPGAEAEVPRPAPRPDTPGKRIRRAANPEKHLAELRSLLESYGKDLDEGWAVKYTEIRRADAIDMDPHYVAPEGFVPNKTELSGNFTGRNYNSRKRVALAYGISSADIQGWSNGLRHSSANNSKAGAQQHSSKRKSAVLKSVTESEEEEVDEEEDEPPAKRTRTASAAQAILNGGAAHQSLPEPHGPASPGLPSQDAGAQALLQLSLLDRQLPAEQEQQALVPKQEPGRAEGSQRQAIMAIFRRVQTFVSIVEIDADALKRKKIRQYMQSARASLEELVDIWATGSVVPE</sequence>
<protein>
    <submittedName>
        <fullName evidence="2">Uncharacterized protein</fullName>
    </submittedName>
</protein>
<organism evidence="2 3">
    <name type="scientific">Coccomyxa viridis</name>
    <dbReference type="NCBI Taxonomy" id="1274662"/>
    <lineage>
        <taxon>Eukaryota</taxon>
        <taxon>Viridiplantae</taxon>
        <taxon>Chlorophyta</taxon>
        <taxon>core chlorophytes</taxon>
        <taxon>Trebouxiophyceae</taxon>
        <taxon>Trebouxiophyceae incertae sedis</taxon>
        <taxon>Coccomyxaceae</taxon>
        <taxon>Coccomyxa</taxon>
    </lineage>
</organism>
<dbReference type="EMBL" id="CAUYUE010000011">
    <property type="protein sequence ID" value="CAK0784938.1"/>
    <property type="molecule type" value="Genomic_DNA"/>
</dbReference>
<reference evidence="2 3" key="1">
    <citation type="submission" date="2023-10" db="EMBL/GenBank/DDBJ databases">
        <authorList>
            <person name="Maclean D."/>
            <person name="Macfadyen A."/>
        </authorList>
    </citation>
    <scope>NUCLEOTIDE SEQUENCE [LARGE SCALE GENOMIC DNA]</scope>
</reference>
<feature type="compositionally biased region" description="Polar residues" evidence="1">
    <location>
        <begin position="35"/>
        <end position="46"/>
    </location>
</feature>
<evidence type="ECO:0000313" key="2">
    <source>
        <dbReference type="EMBL" id="CAK0784938.1"/>
    </source>
</evidence>
<feature type="region of interest" description="Disordered" evidence="1">
    <location>
        <begin position="332"/>
        <end position="351"/>
    </location>
</feature>
<keyword evidence="3" id="KW-1185">Reference proteome</keyword>
<feature type="compositionally biased region" description="Polar residues" evidence="1">
    <location>
        <begin position="272"/>
        <end position="285"/>
    </location>
</feature>
<feature type="region of interest" description="Disordered" evidence="1">
    <location>
        <begin position="1"/>
        <end position="81"/>
    </location>
</feature>
<feature type="compositionally biased region" description="Acidic residues" evidence="1">
    <location>
        <begin position="299"/>
        <end position="311"/>
    </location>
</feature>
<gene>
    <name evidence="2" type="ORF">CVIRNUC_008143</name>
</gene>
<feature type="region of interest" description="Disordered" evidence="1">
    <location>
        <begin position="272"/>
        <end position="320"/>
    </location>
</feature>
<evidence type="ECO:0000313" key="3">
    <source>
        <dbReference type="Proteomes" id="UP001314263"/>
    </source>
</evidence>
<dbReference type="Proteomes" id="UP001314263">
    <property type="component" value="Unassembled WGS sequence"/>
</dbReference>
<dbReference type="AlphaFoldDB" id="A0AAV1IC53"/>
<proteinExistence type="predicted"/>